<protein>
    <submittedName>
        <fullName evidence="4">GNAT family N-acetyltransferase</fullName>
    </submittedName>
</protein>
<gene>
    <name evidence="4" type="ORF">MTR65_10815</name>
</gene>
<proteinExistence type="predicted"/>
<dbReference type="Pfam" id="PF00583">
    <property type="entry name" value="Acetyltransf_1"/>
    <property type="match status" value="1"/>
</dbReference>
<dbReference type="Proteomes" id="UP001162802">
    <property type="component" value="Unassembled WGS sequence"/>
</dbReference>
<dbReference type="RefSeq" id="WP_243800009.1">
    <property type="nucleotide sequence ID" value="NZ_JALHAT010000016.1"/>
</dbReference>
<reference evidence="4" key="1">
    <citation type="submission" date="2022-03" db="EMBL/GenBank/DDBJ databases">
        <title>Identification of a novel bacterium isolated from mangrove sediments.</title>
        <authorList>
            <person name="Pan X."/>
        </authorList>
    </citation>
    <scope>NUCLEOTIDE SEQUENCE</scope>
    <source>
        <strain evidence="4">B2637</strain>
    </source>
</reference>
<dbReference type="Gene3D" id="3.40.630.30">
    <property type="match status" value="1"/>
</dbReference>
<keyword evidence="1" id="KW-0808">Transferase</keyword>
<accession>A0ABT0ADA2</accession>
<keyword evidence="5" id="KW-1185">Reference proteome</keyword>
<dbReference type="InterPro" id="IPR050832">
    <property type="entry name" value="Bact_Acetyltransf"/>
</dbReference>
<feature type="domain" description="N-acetyltransferase" evidence="3">
    <location>
        <begin position="7"/>
        <end position="175"/>
    </location>
</feature>
<evidence type="ECO:0000256" key="2">
    <source>
        <dbReference type="ARBA" id="ARBA00023315"/>
    </source>
</evidence>
<comment type="caution">
    <text evidence="4">The sequence shown here is derived from an EMBL/GenBank/DDBJ whole genome shotgun (WGS) entry which is preliminary data.</text>
</comment>
<dbReference type="CDD" id="cd04301">
    <property type="entry name" value="NAT_SF"/>
    <property type="match status" value="1"/>
</dbReference>
<sequence>MTNMPIWRIRVATPEDAETLSLIGSATFLEAFAGVVHGQGLLAHCRTSHSAETYRRYLESGARIWLAEVEPGHAPVGYALTCTPELDQAKDGDVELKRIYVLAKFQGTVIASALMRNVLEAAQADGHKRLLLGVKNDNQRALSFYAKNNFETIGSRSFDVGGVIYDDFVLARPLAALATT</sequence>
<evidence type="ECO:0000313" key="5">
    <source>
        <dbReference type="Proteomes" id="UP001162802"/>
    </source>
</evidence>
<keyword evidence="2" id="KW-0012">Acyltransferase</keyword>
<dbReference type="InterPro" id="IPR000182">
    <property type="entry name" value="GNAT_dom"/>
</dbReference>
<dbReference type="EMBL" id="JALHAT010000016">
    <property type="protein sequence ID" value="MCJ1961175.1"/>
    <property type="molecule type" value="Genomic_DNA"/>
</dbReference>
<dbReference type="PANTHER" id="PTHR43877:SF1">
    <property type="entry name" value="ACETYLTRANSFERASE"/>
    <property type="match status" value="1"/>
</dbReference>
<evidence type="ECO:0000259" key="3">
    <source>
        <dbReference type="PROSITE" id="PS51186"/>
    </source>
</evidence>
<dbReference type="SUPFAM" id="SSF55729">
    <property type="entry name" value="Acyl-CoA N-acyltransferases (Nat)"/>
    <property type="match status" value="1"/>
</dbReference>
<evidence type="ECO:0000313" key="4">
    <source>
        <dbReference type="EMBL" id="MCJ1961175.1"/>
    </source>
</evidence>
<organism evidence="4 5">
    <name type="scientific">Novosphingobium mangrovi</name>
    <name type="common">ex Hu et al. 2023</name>
    <dbReference type="NCBI Taxonomy" id="2930094"/>
    <lineage>
        <taxon>Bacteria</taxon>
        <taxon>Pseudomonadati</taxon>
        <taxon>Pseudomonadota</taxon>
        <taxon>Alphaproteobacteria</taxon>
        <taxon>Sphingomonadales</taxon>
        <taxon>Sphingomonadaceae</taxon>
        <taxon>Novosphingobium</taxon>
    </lineage>
</organism>
<name>A0ABT0ADA2_9SPHN</name>
<dbReference type="PANTHER" id="PTHR43877">
    <property type="entry name" value="AMINOALKYLPHOSPHONATE N-ACETYLTRANSFERASE-RELATED-RELATED"/>
    <property type="match status" value="1"/>
</dbReference>
<dbReference type="PROSITE" id="PS51186">
    <property type="entry name" value="GNAT"/>
    <property type="match status" value="1"/>
</dbReference>
<dbReference type="InterPro" id="IPR016181">
    <property type="entry name" value="Acyl_CoA_acyltransferase"/>
</dbReference>
<evidence type="ECO:0000256" key="1">
    <source>
        <dbReference type="ARBA" id="ARBA00022679"/>
    </source>
</evidence>